<dbReference type="STRING" id="84521.SAMN04487994_10247"/>
<feature type="domain" description="S-adenosylmethionine-dependent methyltransferase" evidence="4">
    <location>
        <begin position="182"/>
        <end position="392"/>
    </location>
</feature>
<dbReference type="Pfam" id="PF17785">
    <property type="entry name" value="PUA_3"/>
    <property type="match status" value="1"/>
</dbReference>
<dbReference type="Gene3D" id="3.30.750.80">
    <property type="entry name" value="RNA methyltransferase domain (HRMD) like"/>
    <property type="match status" value="1"/>
</dbReference>
<accession>A0A2N6SND7</accession>
<dbReference type="InterPro" id="IPR015947">
    <property type="entry name" value="PUA-like_sf"/>
</dbReference>
<dbReference type="PANTHER" id="PTHR43042:SF3">
    <property type="entry name" value="RIBOSOMAL RNA LARGE SUBUNIT METHYLTRANSFERASE YWBD-RELATED"/>
    <property type="match status" value="1"/>
</dbReference>
<dbReference type="EMBL" id="PNHE01000010">
    <property type="protein sequence ID" value="PMC58598.1"/>
    <property type="molecule type" value="Genomic_DNA"/>
</dbReference>
<protein>
    <submittedName>
        <fullName evidence="6">Class I SAM-dependent rRNA methyltransferase</fullName>
    </submittedName>
</protein>
<evidence type="ECO:0000256" key="1">
    <source>
        <dbReference type="ARBA" id="ARBA00022603"/>
    </source>
</evidence>
<dbReference type="Gene3D" id="2.30.130.10">
    <property type="entry name" value="PUA domain"/>
    <property type="match status" value="1"/>
</dbReference>
<dbReference type="GO" id="GO:0032259">
    <property type="term" value="P:methylation"/>
    <property type="evidence" value="ECO:0007669"/>
    <property type="project" value="UniProtKB-KW"/>
</dbReference>
<dbReference type="GO" id="GO:0008168">
    <property type="term" value="F:methyltransferase activity"/>
    <property type="evidence" value="ECO:0007669"/>
    <property type="project" value="UniProtKB-KW"/>
</dbReference>
<comment type="caution">
    <text evidence="6">The sequence shown here is derived from an EMBL/GenBank/DDBJ whole genome shotgun (WGS) entry which is preliminary data.</text>
</comment>
<evidence type="ECO:0000256" key="3">
    <source>
        <dbReference type="ARBA" id="ARBA00022691"/>
    </source>
</evidence>
<dbReference type="SUPFAM" id="SSF88697">
    <property type="entry name" value="PUA domain-like"/>
    <property type="match status" value="1"/>
</dbReference>
<dbReference type="InterPro" id="IPR019614">
    <property type="entry name" value="SAM-dep_methyl-trfase"/>
</dbReference>
<dbReference type="InterPro" id="IPR036974">
    <property type="entry name" value="PUA_sf"/>
</dbReference>
<dbReference type="InterPro" id="IPR029063">
    <property type="entry name" value="SAM-dependent_MTases_sf"/>
</dbReference>
<dbReference type="Gene3D" id="3.40.50.150">
    <property type="entry name" value="Vaccinia Virus protein VP39"/>
    <property type="match status" value="1"/>
</dbReference>
<name>A0A2N6SND7_9LACT</name>
<dbReference type="GO" id="GO:0003723">
    <property type="term" value="F:RNA binding"/>
    <property type="evidence" value="ECO:0007669"/>
    <property type="project" value="InterPro"/>
</dbReference>
<dbReference type="Proteomes" id="UP000235682">
    <property type="component" value="Unassembled WGS sequence"/>
</dbReference>
<evidence type="ECO:0000259" key="5">
    <source>
        <dbReference type="Pfam" id="PF17785"/>
    </source>
</evidence>
<sequence length="396" mass="45233">MTLQLKPLAYKKIQQGQRLLQVEDLEHPFAVDTLQEGEVVLLESPTGDLAAKALIGRQNKGLGWIFTLDSHAFWDQDFITTCFTEAIDRRETLFNSESTTAFRLFNGEGDGIGGFTVDWYDGFIQINWYSKGIFSYRDLLVSCLIEQLPKIQGVYETKRFKTKDNEWQIKHTYGHPAPHPLVIKENDLRFAIYLGEEWMTGLFLDQREVRQFVNSQSLDLDVLNLFSYTGGFSVAAAVGGARKTVSVDVANRSLPKTKEQFELNGIYPDTLEDEIRVMDVFDYIHYANRHEIDFDLVVCDPPSFARTKDYQFVADQDYKALAHQVFNLTRPGGMAILSTNHSGYSLEDFQQGMVEVGLNHPGMCQLIQSFDLPMDFPTTMDEASQYLKVLVFYRAQ</sequence>
<dbReference type="PANTHER" id="PTHR43042">
    <property type="entry name" value="SAM-DEPENDENT METHYLTRANSFERASE"/>
    <property type="match status" value="1"/>
</dbReference>
<dbReference type="RefSeq" id="WP_102227646.1">
    <property type="nucleotide sequence ID" value="NZ_PNFY01000011.1"/>
</dbReference>
<keyword evidence="1 6" id="KW-0489">Methyltransferase</keyword>
<gene>
    <name evidence="6" type="ORF">CJ205_03605</name>
</gene>
<evidence type="ECO:0000313" key="7">
    <source>
        <dbReference type="Proteomes" id="UP000235682"/>
    </source>
</evidence>
<keyword evidence="3" id="KW-0949">S-adenosyl-L-methionine</keyword>
<keyword evidence="7" id="KW-1185">Reference proteome</keyword>
<evidence type="ECO:0000313" key="6">
    <source>
        <dbReference type="EMBL" id="PMC58598.1"/>
    </source>
</evidence>
<dbReference type="Pfam" id="PF10672">
    <property type="entry name" value="Methyltrans_SAM"/>
    <property type="match status" value="1"/>
</dbReference>
<evidence type="ECO:0000259" key="4">
    <source>
        <dbReference type="Pfam" id="PF10672"/>
    </source>
</evidence>
<reference evidence="6 7" key="1">
    <citation type="submission" date="2017-09" db="EMBL/GenBank/DDBJ databases">
        <title>Bacterial strain isolated from the female urinary microbiota.</title>
        <authorList>
            <person name="Thomas-White K."/>
            <person name="Kumar N."/>
            <person name="Forster S."/>
            <person name="Putonti C."/>
            <person name="Lawley T."/>
            <person name="Wolfe A.J."/>
        </authorList>
    </citation>
    <scope>NUCLEOTIDE SEQUENCE [LARGE SCALE GENOMIC DNA]</scope>
    <source>
        <strain evidence="6 7">UMB0852</strain>
    </source>
</reference>
<dbReference type="OrthoDB" id="9805492at2"/>
<proteinExistence type="predicted"/>
<dbReference type="AlphaFoldDB" id="A0A2N6SND7"/>
<organism evidence="6 7">
    <name type="scientific">Dolosicoccus paucivorans</name>
    <dbReference type="NCBI Taxonomy" id="84521"/>
    <lineage>
        <taxon>Bacteria</taxon>
        <taxon>Bacillati</taxon>
        <taxon>Bacillota</taxon>
        <taxon>Bacilli</taxon>
        <taxon>Lactobacillales</taxon>
        <taxon>Aerococcaceae</taxon>
        <taxon>Dolosicoccus</taxon>
    </lineage>
</organism>
<keyword evidence="2 6" id="KW-0808">Transferase</keyword>
<dbReference type="InterPro" id="IPR041532">
    <property type="entry name" value="RlmI-like_PUA"/>
</dbReference>
<dbReference type="CDD" id="cd02440">
    <property type="entry name" value="AdoMet_MTases"/>
    <property type="match status" value="1"/>
</dbReference>
<feature type="domain" description="RlmI-like PUA" evidence="5">
    <location>
        <begin position="3"/>
        <end position="67"/>
    </location>
</feature>
<dbReference type="SUPFAM" id="SSF53335">
    <property type="entry name" value="S-adenosyl-L-methionine-dependent methyltransferases"/>
    <property type="match status" value="1"/>
</dbReference>
<dbReference type="CDD" id="cd11572">
    <property type="entry name" value="RlmI_M_like"/>
    <property type="match status" value="1"/>
</dbReference>
<evidence type="ECO:0000256" key="2">
    <source>
        <dbReference type="ARBA" id="ARBA00022679"/>
    </source>
</evidence>